<sequence length="208" mass="23775">MATTLTQPARRFTDRSPKSMNQSSSARRNTDKVPKVVHHQPPKSLVPKNPGHASELETQVTLLQEDLTRTKEQLALTETQKRRAQQELEEAKNQLSILSSKYKDLHWKNIDLSASEDDRIKELRELSKERDRAWQSELDALKNQHALDLAALSFASKEIQRLRMHLSKVIESESVYADESETANSELVELKQEMGRTISTVEELKTSS</sequence>
<evidence type="ECO:0000256" key="3">
    <source>
        <dbReference type="SAM" id="MobiDB-lite"/>
    </source>
</evidence>
<feature type="region of interest" description="Disordered" evidence="3">
    <location>
        <begin position="1"/>
        <end position="54"/>
    </location>
</feature>
<feature type="compositionally biased region" description="Polar residues" evidence="3">
    <location>
        <begin position="18"/>
        <end position="27"/>
    </location>
</feature>
<dbReference type="PANTHER" id="PTHR34224">
    <property type="entry name" value="INTERACTOR OF CONSTITUTIVE ACTIVE ROPS 2, CHLOROPLASTIC-RELATED"/>
    <property type="match status" value="1"/>
</dbReference>
<comment type="similarity">
    <text evidence="1">Belongs to the ICR family.</text>
</comment>
<proteinExistence type="inferred from homology"/>
<organism evidence="4 5">
    <name type="scientific">Asparagus officinalis</name>
    <name type="common">Garden asparagus</name>
    <dbReference type="NCBI Taxonomy" id="4686"/>
    <lineage>
        <taxon>Eukaryota</taxon>
        <taxon>Viridiplantae</taxon>
        <taxon>Streptophyta</taxon>
        <taxon>Embryophyta</taxon>
        <taxon>Tracheophyta</taxon>
        <taxon>Spermatophyta</taxon>
        <taxon>Magnoliopsida</taxon>
        <taxon>Liliopsida</taxon>
        <taxon>Asparagales</taxon>
        <taxon>Asparagaceae</taxon>
        <taxon>Asparagoideae</taxon>
        <taxon>Asparagus</taxon>
    </lineage>
</organism>
<dbReference type="InterPro" id="IPR029688">
    <property type="entry name" value="ICR"/>
</dbReference>
<evidence type="ECO:0000313" key="5">
    <source>
        <dbReference type="Proteomes" id="UP000243459"/>
    </source>
</evidence>
<keyword evidence="5" id="KW-1185">Reference proteome</keyword>
<dbReference type="Proteomes" id="UP000243459">
    <property type="component" value="Chromosome 2"/>
</dbReference>
<evidence type="ECO:0000256" key="2">
    <source>
        <dbReference type="ARBA" id="ARBA00023054"/>
    </source>
</evidence>
<dbReference type="Gramene" id="ONK77026">
    <property type="protein sequence ID" value="ONK77026"/>
    <property type="gene ID" value="A4U43_C02F2340"/>
</dbReference>
<dbReference type="EMBL" id="CM007382">
    <property type="protein sequence ID" value="ONK77026.1"/>
    <property type="molecule type" value="Genomic_DNA"/>
</dbReference>
<protein>
    <submittedName>
        <fullName evidence="4">Uncharacterized protein</fullName>
    </submittedName>
</protein>
<gene>
    <name evidence="4" type="ORF">A4U43_C02F2340</name>
</gene>
<reference evidence="5" key="1">
    <citation type="journal article" date="2017" name="Nat. Commun.">
        <title>The asparagus genome sheds light on the origin and evolution of a young Y chromosome.</title>
        <authorList>
            <person name="Harkess A."/>
            <person name="Zhou J."/>
            <person name="Xu C."/>
            <person name="Bowers J.E."/>
            <person name="Van der Hulst R."/>
            <person name="Ayyampalayam S."/>
            <person name="Mercati F."/>
            <person name="Riccardi P."/>
            <person name="McKain M.R."/>
            <person name="Kakrana A."/>
            <person name="Tang H."/>
            <person name="Ray J."/>
            <person name="Groenendijk J."/>
            <person name="Arikit S."/>
            <person name="Mathioni S.M."/>
            <person name="Nakano M."/>
            <person name="Shan H."/>
            <person name="Telgmann-Rauber A."/>
            <person name="Kanno A."/>
            <person name="Yue Z."/>
            <person name="Chen H."/>
            <person name="Li W."/>
            <person name="Chen Y."/>
            <person name="Xu X."/>
            <person name="Zhang Y."/>
            <person name="Luo S."/>
            <person name="Chen H."/>
            <person name="Gao J."/>
            <person name="Mao Z."/>
            <person name="Pires J.C."/>
            <person name="Luo M."/>
            <person name="Kudrna D."/>
            <person name="Wing R.A."/>
            <person name="Meyers B.C."/>
            <person name="Yi K."/>
            <person name="Kong H."/>
            <person name="Lavrijsen P."/>
            <person name="Sunseri F."/>
            <person name="Falavigna A."/>
            <person name="Ye Y."/>
            <person name="Leebens-Mack J.H."/>
            <person name="Chen G."/>
        </authorList>
    </citation>
    <scope>NUCLEOTIDE SEQUENCE [LARGE SCALE GENOMIC DNA]</scope>
    <source>
        <strain evidence="5">cv. DH0086</strain>
    </source>
</reference>
<accession>A0A5P1FF73</accession>
<evidence type="ECO:0000256" key="1">
    <source>
        <dbReference type="ARBA" id="ARBA00009778"/>
    </source>
</evidence>
<name>A0A5P1FF73_ASPOF</name>
<dbReference type="PANTHER" id="PTHR34224:SF4">
    <property type="entry name" value="INTERACTOR OF CONSTITUTIVE ACTIVE ROPS 2, CHLOROPLASTIC"/>
    <property type="match status" value="1"/>
</dbReference>
<dbReference type="OMA" id="PKNPGHA"/>
<evidence type="ECO:0000313" key="4">
    <source>
        <dbReference type="EMBL" id="ONK77026.1"/>
    </source>
</evidence>
<keyword evidence="2" id="KW-0175">Coiled coil</keyword>
<dbReference type="AlphaFoldDB" id="A0A5P1FF73"/>